<reference evidence="1 2" key="1">
    <citation type="journal article" date="2020" name="Biotechnol. Biofuels">
        <title>New insights from the biogas microbiome by comprehensive genome-resolved metagenomics of nearly 1600 species originating from multiple anaerobic digesters.</title>
        <authorList>
            <person name="Campanaro S."/>
            <person name="Treu L."/>
            <person name="Rodriguez-R L.M."/>
            <person name="Kovalovszki A."/>
            <person name="Ziels R.M."/>
            <person name="Maus I."/>
            <person name="Zhu X."/>
            <person name="Kougias P.G."/>
            <person name="Basile A."/>
            <person name="Luo G."/>
            <person name="Schluter A."/>
            <person name="Konstantinidis K.T."/>
            <person name="Angelidaki I."/>
        </authorList>
    </citation>
    <scope>NUCLEOTIDE SEQUENCE [LARGE SCALE GENOMIC DNA]</scope>
    <source>
        <strain evidence="1">AS19jrsBPTG_9</strain>
    </source>
</reference>
<protein>
    <recommendedName>
        <fullName evidence="3">DNA polymerase III subunit delta</fullName>
    </recommendedName>
</protein>
<dbReference type="Proteomes" id="UP000564033">
    <property type="component" value="Unassembled WGS sequence"/>
</dbReference>
<dbReference type="GO" id="GO:0006261">
    <property type="term" value="P:DNA-templated DNA replication"/>
    <property type="evidence" value="ECO:0007669"/>
    <property type="project" value="TreeGrafter"/>
</dbReference>
<comment type="caution">
    <text evidence="1">The sequence shown here is derived from an EMBL/GenBank/DDBJ whole genome shotgun (WGS) entry which is preliminary data.</text>
</comment>
<evidence type="ECO:0000313" key="1">
    <source>
        <dbReference type="EMBL" id="NLZ24408.1"/>
    </source>
</evidence>
<dbReference type="InterPro" id="IPR050238">
    <property type="entry name" value="DNA_Rep/Repair_Clamp_Loader"/>
</dbReference>
<dbReference type="SUPFAM" id="SSF52540">
    <property type="entry name" value="P-loop containing nucleoside triphosphate hydrolases"/>
    <property type="match status" value="1"/>
</dbReference>
<gene>
    <name evidence="1" type="ORF">GX888_01495</name>
</gene>
<name>A0A847VCX9_9BACT</name>
<dbReference type="Gene3D" id="3.40.50.300">
    <property type="entry name" value="P-loop containing nucleotide triphosphate hydrolases"/>
    <property type="match status" value="1"/>
</dbReference>
<dbReference type="PANTHER" id="PTHR11669:SF8">
    <property type="entry name" value="DNA POLYMERASE III SUBUNIT DELTA"/>
    <property type="match status" value="1"/>
</dbReference>
<sequence>MTYLVIGNNQETIRKTITEIINILWEKKIKDNIFESNNPDIHILKGTNLDSIGIDDVKALQKEMIYSPHGEAVQIALILNAEKLTIQAQNSFLKTLEEAPQSTCYILVTNNEKHLLPTVVSRSLKIYTKEMKEEYRENEDIEILQMDMVEAFGKIENISKNKTDTLNFLKLLELHFQDTIEKEIVKGENNKQIFTYIEKILLTQKRVEANGNRRLLLENLFLQLTKNYTLNIS</sequence>
<dbReference type="InterPro" id="IPR027417">
    <property type="entry name" value="P-loop_NTPase"/>
</dbReference>
<dbReference type="AlphaFoldDB" id="A0A847VCX9"/>
<dbReference type="PANTHER" id="PTHR11669">
    <property type="entry name" value="REPLICATION FACTOR C / DNA POLYMERASE III GAMMA-TAU SUBUNIT"/>
    <property type="match status" value="1"/>
</dbReference>
<proteinExistence type="predicted"/>
<organism evidence="1 2">
    <name type="scientific">Candidatus Dojkabacteria bacterium</name>
    <dbReference type="NCBI Taxonomy" id="2099670"/>
    <lineage>
        <taxon>Bacteria</taxon>
        <taxon>Candidatus Dojkabacteria</taxon>
    </lineage>
</organism>
<evidence type="ECO:0008006" key="3">
    <source>
        <dbReference type="Google" id="ProtNLM"/>
    </source>
</evidence>
<evidence type="ECO:0000313" key="2">
    <source>
        <dbReference type="Proteomes" id="UP000564033"/>
    </source>
</evidence>
<dbReference type="Pfam" id="PF13177">
    <property type="entry name" value="DNA_pol3_delta2"/>
    <property type="match status" value="1"/>
</dbReference>
<accession>A0A847VCX9</accession>
<dbReference type="EMBL" id="JAAZIL010000040">
    <property type="protein sequence ID" value="NLZ24408.1"/>
    <property type="molecule type" value="Genomic_DNA"/>
</dbReference>